<organism evidence="2 3">
    <name type="scientific">Lamprobacter modestohalophilus</name>
    <dbReference type="NCBI Taxonomy" id="1064514"/>
    <lineage>
        <taxon>Bacteria</taxon>
        <taxon>Pseudomonadati</taxon>
        <taxon>Pseudomonadota</taxon>
        <taxon>Gammaproteobacteria</taxon>
        <taxon>Chromatiales</taxon>
        <taxon>Chromatiaceae</taxon>
        <taxon>Lamprobacter</taxon>
    </lineage>
</organism>
<reference evidence="2 3" key="1">
    <citation type="journal article" date="2020" name="Microorganisms">
        <title>Osmotic Adaptation and Compatible Solute Biosynthesis of Phototrophic Bacteria as Revealed from Genome Analyses.</title>
        <authorList>
            <person name="Imhoff J.F."/>
            <person name="Rahn T."/>
            <person name="Kunzel S."/>
            <person name="Keller A."/>
            <person name="Neulinger S.C."/>
        </authorList>
    </citation>
    <scope>NUCLEOTIDE SEQUENCE [LARGE SCALE GENOMIC DNA]</scope>
    <source>
        <strain evidence="2 3">DSM 25653</strain>
    </source>
</reference>
<dbReference type="InterPro" id="IPR045767">
    <property type="entry name" value="DUF6134"/>
</dbReference>
<evidence type="ECO:0000313" key="3">
    <source>
        <dbReference type="Proteomes" id="UP001138768"/>
    </source>
</evidence>
<comment type="caution">
    <text evidence="2">The sequence shown here is derived from an EMBL/GenBank/DDBJ whole genome shotgun (WGS) entry which is preliminary data.</text>
</comment>
<protein>
    <recommendedName>
        <fullName evidence="4">DUF3108 domain-containing protein</fullName>
    </recommendedName>
</protein>
<dbReference type="AlphaFoldDB" id="A0A9X0W5Y3"/>
<evidence type="ECO:0000256" key="1">
    <source>
        <dbReference type="SAM" id="SignalP"/>
    </source>
</evidence>
<dbReference type="Pfam" id="PF19630">
    <property type="entry name" value="DUF6134"/>
    <property type="match status" value="1"/>
</dbReference>
<feature type="chain" id="PRO_5040825955" description="DUF3108 domain-containing protein" evidence="1">
    <location>
        <begin position="31"/>
        <end position="220"/>
    </location>
</feature>
<name>A0A9X0W5Y3_9GAMM</name>
<dbReference type="Proteomes" id="UP001138768">
    <property type="component" value="Unassembled WGS sequence"/>
</dbReference>
<keyword evidence="3" id="KW-1185">Reference proteome</keyword>
<sequence>MFNQRVRPALVGGLLALALPLTLTSLAVGASVDQTFRFEVLLDDKPIGEHRFDIDVSGDQQRVTSQAEFEVDFFFITAYRYRHQSNELFRNGCLERLSSTTNDNGTRYKIDGSAVSNGFRVDRGEDVEQFDGCVKTFAYWDSAILQQPKLLNPQTGELESVSVQQRGAEQVAVNGSEVEATRFELVTDELTINLWYNDELGWVRLASDTGKGAQLIYRRL</sequence>
<evidence type="ECO:0000313" key="2">
    <source>
        <dbReference type="EMBL" id="MBK1617622.1"/>
    </source>
</evidence>
<keyword evidence="1" id="KW-0732">Signal</keyword>
<evidence type="ECO:0008006" key="4">
    <source>
        <dbReference type="Google" id="ProtNLM"/>
    </source>
</evidence>
<proteinExistence type="predicted"/>
<dbReference type="RefSeq" id="WP_200239629.1">
    <property type="nucleotide sequence ID" value="NZ_NRRY01000004.1"/>
</dbReference>
<dbReference type="EMBL" id="NRRY01000004">
    <property type="protein sequence ID" value="MBK1617622.1"/>
    <property type="molecule type" value="Genomic_DNA"/>
</dbReference>
<feature type="signal peptide" evidence="1">
    <location>
        <begin position="1"/>
        <end position="30"/>
    </location>
</feature>
<gene>
    <name evidence="2" type="ORF">CKO42_03970</name>
</gene>
<accession>A0A9X0W5Y3</accession>